<organism evidence="3 4">
    <name type="scientific">Mediterraneibacter butyricigenes</name>
    <dbReference type="NCBI Taxonomy" id="2316025"/>
    <lineage>
        <taxon>Bacteria</taxon>
        <taxon>Bacillati</taxon>
        <taxon>Bacillota</taxon>
        <taxon>Clostridia</taxon>
        <taxon>Lachnospirales</taxon>
        <taxon>Lachnospiraceae</taxon>
        <taxon>Mediterraneibacter</taxon>
    </lineage>
</organism>
<keyword evidence="1" id="KW-0812">Transmembrane</keyword>
<name>A0A391NWV0_9FIRM</name>
<dbReference type="EMBL" id="BHGK01000001">
    <property type="protein sequence ID" value="GCA65614.1"/>
    <property type="molecule type" value="Genomic_DNA"/>
</dbReference>
<sequence>MKQTYRNERRAAGRFHRRFFVTLFISAVMICMIGYFNKSQVSAYEPTDDQTICYKSILIEPGDSLWSIAKTYMPEECDSINTYIDSLRELNNLDSDELQANEHLMIYYID</sequence>
<dbReference type="InterPro" id="IPR036779">
    <property type="entry name" value="LysM_dom_sf"/>
</dbReference>
<dbReference type="Gene3D" id="3.10.350.10">
    <property type="entry name" value="LysM domain"/>
    <property type="match status" value="1"/>
</dbReference>
<feature type="transmembrane region" description="Helical" evidence="1">
    <location>
        <begin position="20"/>
        <end position="37"/>
    </location>
</feature>
<dbReference type="Pfam" id="PF01476">
    <property type="entry name" value="LysM"/>
    <property type="match status" value="1"/>
</dbReference>
<feature type="domain" description="LysM" evidence="2">
    <location>
        <begin position="59"/>
        <end position="104"/>
    </location>
</feature>
<gene>
    <name evidence="3" type="ORF">KGMB01110_00500</name>
</gene>
<dbReference type="Proteomes" id="UP000265643">
    <property type="component" value="Unassembled WGS sequence"/>
</dbReference>
<dbReference type="SUPFAM" id="SSF54106">
    <property type="entry name" value="LysM domain"/>
    <property type="match status" value="1"/>
</dbReference>
<accession>A0A391NWV0</accession>
<evidence type="ECO:0000259" key="2">
    <source>
        <dbReference type="Pfam" id="PF01476"/>
    </source>
</evidence>
<protein>
    <recommendedName>
        <fullName evidence="2">LysM domain-containing protein</fullName>
    </recommendedName>
</protein>
<keyword evidence="1" id="KW-1133">Transmembrane helix</keyword>
<keyword evidence="1" id="KW-0472">Membrane</keyword>
<evidence type="ECO:0000313" key="4">
    <source>
        <dbReference type="Proteomes" id="UP000265643"/>
    </source>
</evidence>
<dbReference type="AlphaFoldDB" id="A0A391NWV0"/>
<proteinExistence type="predicted"/>
<keyword evidence="4" id="KW-1185">Reference proteome</keyword>
<evidence type="ECO:0000256" key="1">
    <source>
        <dbReference type="SAM" id="Phobius"/>
    </source>
</evidence>
<comment type="caution">
    <text evidence="3">The sequence shown here is derived from an EMBL/GenBank/DDBJ whole genome shotgun (WGS) entry which is preliminary data.</text>
</comment>
<reference evidence="4" key="1">
    <citation type="submission" date="2018-09" db="EMBL/GenBank/DDBJ databases">
        <title>Draft Genome Sequence of Mediterraneibacter sp. KCTC 15684.</title>
        <authorList>
            <person name="Kim J.S."/>
            <person name="Han K.I."/>
            <person name="Suh M.K."/>
            <person name="Lee K.C."/>
            <person name="Eom M.K."/>
            <person name="Lee J.H."/>
            <person name="Park S.H."/>
            <person name="Kang S.W."/>
            <person name="Park J.E."/>
            <person name="Oh B.S."/>
            <person name="Yu S.Y."/>
            <person name="Choi S.H."/>
            <person name="Lee D.H."/>
            <person name="Yoon H."/>
            <person name="Kim B."/>
            <person name="Yang S.J."/>
            <person name="Lee J.S."/>
        </authorList>
    </citation>
    <scope>NUCLEOTIDE SEQUENCE [LARGE SCALE GENOMIC DNA]</scope>
    <source>
        <strain evidence="4">KCTC 15684</strain>
    </source>
</reference>
<dbReference type="RefSeq" id="WP_158555666.1">
    <property type="nucleotide sequence ID" value="NZ_BHGK01000001.1"/>
</dbReference>
<evidence type="ECO:0000313" key="3">
    <source>
        <dbReference type="EMBL" id="GCA65614.1"/>
    </source>
</evidence>
<dbReference type="InterPro" id="IPR018392">
    <property type="entry name" value="LysM"/>
</dbReference>
<dbReference type="CDD" id="cd00118">
    <property type="entry name" value="LysM"/>
    <property type="match status" value="1"/>
</dbReference>